<evidence type="ECO:0000256" key="9">
    <source>
        <dbReference type="SAM" id="MobiDB-lite"/>
    </source>
</evidence>
<accession>A0ABP9Z815</accession>
<keyword evidence="12" id="KW-1185">Reference proteome</keyword>
<feature type="compositionally biased region" description="Basic and acidic residues" evidence="9">
    <location>
        <begin position="113"/>
        <end position="141"/>
    </location>
</feature>
<dbReference type="EMBL" id="BAABUK010000025">
    <property type="protein sequence ID" value="GAA5815243.1"/>
    <property type="molecule type" value="Genomic_DNA"/>
</dbReference>
<keyword evidence="4" id="KW-0479">Metal-binding</keyword>
<sequence length="415" mass="47529">MSDQEIASPSGLFTCLSCQVAFQTPESQRNHYRSEWHRYNLKRKVVNLPCVTLDQFSSKTEARDHKEAEVKRELTTTSQFCGTCRKSFGSINQYQNHMQSKKHQEVLAKQALKKKDAEENKSVEENKPAAEENKSGEEIKPVAENKIVEAAKVDLRVTEETTEEEMMAMIDEKIKTAPRLEETDCLFCPHQAETFEDNMTHMTTTHSLFIPDIEFLVDLRGLIRYLGEKISVGNVCIFCNGKGRGLRTIDAVRKHMNDKGHCKIAYEDDNDAAELVDFYDFSSSYPQIEGEDVDIDAELEALTASLTLADDELSLVLPNGSIVGNRHMKRYYDQKVKPEETRDSILINKLIGQYSEAPAFESMRNSQNNRLLLTNGRHGMRPTEAFKDLRTRHEYITKVGMNQNRLQKHIRIQII</sequence>
<comment type="similarity">
    <text evidence="8">Belongs to the REI1 family.</text>
</comment>
<keyword evidence="3" id="KW-0690">Ribosome biogenesis</keyword>
<evidence type="ECO:0000256" key="1">
    <source>
        <dbReference type="ARBA" id="ARBA00004496"/>
    </source>
</evidence>
<dbReference type="InterPro" id="IPR040025">
    <property type="entry name" value="Znf622/Rei1/Reh1"/>
</dbReference>
<dbReference type="SMART" id="SM00451">
    <property type="entry name" value="ZnF_U1"/>
    <property type="match status" value="2"/>
</dbReference>
<feature type="domain" description="C2H2-type" evidence="10">
    <location>
        <begin position="15"/>
        <end position="37"/>
    </location>
</feature>
<organism evidence="11 12">
    <name type="scientific">Mucor flavus</name>
    <dbReference type="NCBI Taxonomy" id="439312"/>
    <lineage>
        <taxon>Eukaryota</taxon>
        <taxon>Fungi</taxon>
        <taxon>Fungi incertae sedis</taxon>
        <taxon>Mucoromycota</taxon>
        <taxon>Mucoromycotina</taxon>
        <taxon>Mucoromycetes</taxon>
        <taxon>Mucorales</taxon>
        <taxon>Mucorineae</taxon>
        <taxon>Mucoraceae</taxon>
        <taxon>Mucor</taxon>
    </lineage>
</organism>
<keyword evidence="2" id="KW-0963">Cytoplasm</keyword>
<evidence type="ECO:0000313" key="12">
    <source>
        <dbReference type="Proteomes" id="UP001473302"/>
    </source>
</evidence>
<evidence type="ECO:0000256" key="3">
    <source>
        <dbReference type="ARBA" id="ARBA00022517"/>
    </source>
</evidence>
<dbReference type="PANTHER" id="PTHR13182">
    <property type="entry name" value="ZINC FINGER PROTEIN 622"/>
    <property type="match status" value="1"/>
</dbReference>
<dbReference type="PANTHER" id="PTHR13182:SF8">
    <property type="entry name" value="CYTOPLASMIC 60S SUBUNIT BIOGENESIS FACTOR ZNF622"/>
    <property type="match status" value="1"/>
</dbReference>
<evidence type="ECO:0000259" key="10">
    <source>
        <dbReference type="PROSITE" id="PS00028"/>
    </source>
</evidence>
<dbReference type="InterPro" id="IPR003604">
    <property type="entry name" value="Matrin/U1-like-C_Znf_C2H2"/>
</dbReference>
<feature type="region of interest" description="Disordered" evidence="9">
    <location>
        <begin position="110"/>
        <end position="141"/>
    </location>
</feature>
<comment type="caution">
    <text evidence="11">The sequence shown here is derived from an EMBL/GenBank/DDBJ whole genome shotgun (WGS) entry which is preliminary data.</text>
</comment>
<protein>
    <recommendedName>
        <fullName evidence="10">C2H2-type domain-containing protein</fullName>
    </recommendedName>
</protein>
<keyword evidence="5" id="KW-0677">Repeat</keyword>
<evidence type="ECO:0000256" key="5">
    <source>
        <dbReference type="ARBA" id="ARBA00022737"/>
    </source>
</evidence>
<evidence type="ECO:0000256" key="8">
    <source>
        <dbReference type="ARBA" id="ARBA00034126"/>
    </source>
</evidence>
<dbReference type="InterPro" id="IPR036236">
    <property type="entry name" value="Znf_C2H2_sf"/>
</dbReference>
<comment type="subcellular location">
    <subcellularLocation>
        <location evidence="1">Cytoplasm</location>
    </subcellularLocation>
</comment>
<proteinExistence type="inferred from homology"/>
<keyword evidence="6" id="KW-0863">Zinc-finger</keyword>
<dbReference type="Pfam" id="PF12171">
    <property type="entry name" value="zf-C2H2_jaz"/>
    <property type="match status" value="1"/>
</dbReference>
<dbReference type="Proteomes" id="UP001473302">
    <property type="component" value="Unassembled WGS sequence"/>
</dbReference>
<reference evidence="11 12" key="1">
    <citation type="submission" date="2024-04" db="EMBL/GenBank/DDBJ databases">
        <title>genome sequences of Mucor flavus KT1a and Helicostylum pulchrum KT1b strains isolated from the surface of a dry-aged beef.</title>
        <authorList>
            <person name="Toyotome T."/>
            <person name="Hosono M."/>
            <person name="Torimaru M."/>
            <person name="Fukuda K."/>
            <person name="Mikami N."/>
        </authorList>
    </citation>
    <scope>NUCLEOTIDE SEQUENCE [LARGE SCALE GENOMIC DNA]</scope>
    <source>
        <strain evidence="11 12">KT1a</strain>
    </source>
</reference>
<dbReference type="InterPro" id="IPR041661">
    <property type="entry name" value="ZN622/Rei1/Reh1_Znf-C2H2"/>
</dbReference>
<name>A0ABP9Z815_9FUNG</name>
<dbReference type="SUPFAM" id="SSF57667">
    <property type="entry name" value="beta-beta-alpha zinc fingers"/>
    <property type="match status" value="3"/>
</dbReference>
<evidence type="ECO:0000256" key="2">
    <source>
        <dbReference type="ARBA" id="ARBA00022490"/>
    </source>
</evidence>
<keyword evidence="7" id="KW-0862">Zinc</keyword>
<dbReference type="SMART" id="SM00355">
    <property type="entry name" value="ZnF_C2H2"/>
    <property type="match status" value="4"/>
</dbReference>
<dbReference type="InterPro" id="IPR022755">
    <property type="entry name" value="Znf_C2H2_jaz"/>
</dbReference>
<evidence type="ECO:0000256" key="6">
    <source>
        <dbReference type="ARBA" id="ARBA00022771"/>
    </source>
</evidence>
<evidence type="ECO:0000313" key="11">
    <source>
        <dbReference type="EMBL" id="GAA5815243.1"/>
    </source>
</evidence>
<evidence type="ECO:0000256" key="7">
    <source>
        <dbReference type="ARBA" id="ARBA00022833"/>
    </source>
</evidence>
<dbReference type="Gene3D" id="3.30.160.60">
    <property type="entry name" value="Classic Zinc Finger"/>
    <property type="match status" value="1"/>
</dbReference>
<dbReference type="Pfam" id="PF12756">
    <property type="entry name" value="zf-C2H2_2"/>
    <property type="match status" value="1"/>
</dbReference>
<dbReference type="InterPro" id="IPR013087">
    <property type="entry name" value="Znf_C2H2_type"/>
</dbReference>
<dbReference type="PROSITE" id="PS00028">
    <property type="entry name" value="ZINC_FINGER_C2H2_1"/>
    <property type="match status" value="2"/>
</dbReference>
<feature type="domain" description="C2H2-type" evidence="10">
    <location>
        <begin position="81"/>
        <end position="103"/>
    </location>
</feature>
<evidence type="ECO:0000256" key="4">
    <source>
        <dbReference type="ARBA" id="ARBA00022723"/>
    </source>
</evidence>
<gene>
    <name evidence="11" type="ORF">MFLAVUS_008749</name>
</gene>